<reference evidence="1" key="1">
    <citation type="submission" date="2023-04" db="EMBL/GenBank/DDBJ databases">
        <title>A chromosome-level genome assembly of the parasitoid wasp Eretmocerus hayati.</title>
        <authorList>
            <person name="Zhong Y."/>
            <person name="Liu S."/>
            <person name="Liu Y."/>
        </authorList>
    </citation>
    <scope>NUCLEOTIDE SEQUENCE</scope>
    <source>
        <strain evidence="1">ZJU_SS_LIU_2023</strain>
    </source>
</reference>
<evidence type="ECO:0000313" key="2">
    <source>
        <dbReference type="Proteomes" id="UP001239111"/>
    </source>
</evidence>
<protein>
    <submittedName>
        <fullName evidence="1">Uncharacterized protein</fullName>
    </submittedName>
</protein>
<gene>
    <name evidence="1" type="ORF">QAD02_009573</name>
</gene>
<proteinExistence type="predicted"/>
<sequence>MTKDEENSSSDTLERSNLSSLQSDLSSMKKTSEIDSKANLNKTQNCFCKQNLQESTKFQPRSILTTNNNANHVPYSCDCQRFQFNDFQNQVGNDKYEWQRQNWKWPRRCYANKRDKSYDVKSKNRRNSRPEQTFCDKCEGTFQKDSGFHASSENPMKYEWNPNTDNEKAEKIEIYYFDHGNSAYFHTTDLPPILATEKCAEKTYTASTQFWAEIFGYVHIGATFFTTLILQFIRCLLFSLVRPLTVGVVQLIADYFVKPLLSITFNGIIQPILILFYNMATSLRDCCEPLATILGFYTREFAALFRSCRLIEINHHHKNGS</sequence>
<accession>A0ACC2N9T7</accession>
<dbReference type="EMBL" id="CM056744">
    <property type="protein sequence ID" value="KAJ8667910.1"/>
    <property type="molecule type" value="Genomic_DNA"/>
</dbReference>
<organism evidence="1 2">
    <name type="scientific">Eretmocerus hayati</name>
    <dbReference type="NCBI Taxonomy" id="131215"/>
    <lineage>
        <taxon>Eukaryota</taxon>
        <taxon>Metazoa</taxon>
        <taxon>Ecdysozoa</taxon>
        <taxon>Arthropoda</taxon>
        <taxon>Hexapoda</taxon>
        <taxon>Insecta</taxon>
        <taxon>Pterygota</taxon>
        <taxon>Neoptera</taxon>
        <taxon>Endopterygota</taxon>
        <taxon>Hymenoptera</taxon>
        <taxon>Apocrita</taxon>
        <taxon>Proctotrupomorpha</taxon>
        <taxon>Chalcidoidea</taxon>
        <taxon>Aphelinidae</taxon>
        <taxon>Aphelininae</taxon>
        <taxon>Eretmocerus</taxon>
    </lineage>
</organism>
<comment type="caution">
    <text evidence="1">The sequence shown here is derived from an EMBL/GenBank/DDBJ whole genome shotgun (WGS) entry which is preliminary data.</text>
</comment>
<dbReference type="Proteomes" id="UP001239111">
    <property type="component" value="Chromosome 4"/>
</dbReference>
<keyword evidence="2" id="KW-1185">Reference proteome</keyword>
<evidence type="ECO:0000313" key="1">
    <source>
        <dbReference type="EMBL" id="KAJ8667910.1"/>
    </source>
</evidence>
<name>A0ACC2N9T7_9HYME</name>